<comment type="caution">
    <text evidence="9">The sequence shown here is derived from an EMBL/GenBank/DDBJ whole genome shotgun (WGS) entry which is preliminary data.</text>
</comment>
<keyword evidence="7 9" id="KW-0378">Hydrolase</keyword>
<evidence type="ECO:0000256" key="6">
    <source>
        <dbReference type="ARBA" id="ARBA00020337"/>
    </source>
</evidence>
<comment type="function">
    <text evidence="2 7">Hydrolysis of 6-phosphogluconolactone to 6-phosphogluconate.</text>
</comment>
<dbReference type="PANTHER" id="PTHR11054:SF0">
    <property type="entry name" value="6-PHOSPHOGLUCONOLACTONASE"/>
    <property type="match status" value="1"/>
</dbReference>
<dbReference type="CDD" id="cd01400">
    <property type="entry name" value="6PGL"/>
    <property type="match status" value="1"/>
</dbReference>
<organism evidence="9 10">
    <name type="scientific">Aromatoleum diolicum</name>
    <dbReference type="NCBI Taxonomy" id="75796"/>
    <lineage>
        <taxon>Bacteria</taxon>
        <taxon>Pseudomonadati</taxon>
        <taxon>Pseudomonadota</taxon>
        <taxon>Betaproteobacteria</taxon>
        <taxon>Rhodocyclales</taxon>
        <taxon>Rhodocyclaceae</taxon>
        <taxon>Aromatoleum</taxon>
    </lineage>
</organism>
<evidence type="ECO:0000313" key="10">
    <source>
        <dbReference type="Proteomes" id="UP000648984"/>
    </source>
</evidence>
<dbReference type="InterPro" id="IPR037171">
    <property type="entry name" value="NagB/RpiA_transferase-like"/>
</dbReference>
<proteinExistence type="inferred from homology"/>
<evidence type="ECO:0000259" key="8">
    <source>
        <dbReference type="Pfam" id="PF01182"/>
    </source>
</evidence>
<dbReference type="EC" id="3.1.1.31" evidence="5 7"/>
<evidence type="ECO:0000256" key="2">
    <source>
        <dbReference type="ARBA" id="ARBA00002681"/>
    </source>
</evidence>
<evidence type="ECO:0000256" key="3">
    <source>
        <dbReference type="ARBA" id="ARBA00004961"/>
    </source>
</evidence>
<gene>
    <name evidence="7 9" type="primary">pgl</name>
    <name evidence="9" type="ORF">GPA25_19285</name>
</gene>
<comment type="catalytic activity">
    <reaction evidence="1 7">
        <text>6-phospho-D-glucono-1,5-lactone + H2O = 6-phospho-D-gluconate + H(+)</text>
        <dbReference type="Rhea" id="RHEA:12556"/>
        <dbReference type="ChEBI" id="CHEBI:15377"/>
        <dbReference type="ChEBI" id="CHEBI:15378"/>
        <dbReference type="ChEBI" id="CHEBI:57955"/>
        <dbReference type="ChEBI" id="CHEBI:58759"/>
        <dbReference type="EC" id="3.1.1.31"/>
    </reaction>
</comment>
<evidence type="ECO:0000256" key="1">
    <source>
        <dbReference type="ARBA" id="ARBA00000832"/>
    </source>
</evidence>
<keyword evidence="10" id="KW-1185">Reference proteome</keyword>
<dbReference type="InterPro" id="IPR006148">
    <property type="entry name" value="Glc/Gal-6P_isomerase"/>
</dbReference>
<comment type="similarity">
    <text evidence="4 7">Belongs to the glucosamine/galactosamine-6-phosphate isomerase family. 6-phosphogluconolactonase subfamily.</text>
</comment>
<evidence type="ECO:0000313" key="9">
    <source>
        <dbReference type="EMBL" id="NMG76901.1"/>
    </source>
</evidence>
<sequence>MGANSRLALPSHVGQSLFDDERSMAAALADRVAAMLRHALGQRRTASLVVSGGRSPLPFLRALAHRDLDWPRVSVTLADERWLPPEHPDSNAGMVQASLLQGPAAAARFVPLYGGEDSPEAGLAACELRCAELSRPFDVVVLGMGEDGHFASLFPGVPGLSSLLAENGPSLAAVNPPGASHPRMTFSHAALLDARQLLVQIHGPRKRAVIEEAAARGDADLQPIAALLQQTRTPVQVFFSPAD</sequence>
<dbReference type="Proteomes" id="UP000648984">
    <property type="component" value="Unassembled WGS sequence"/>
</dbReference>
<dbReference type="RefSeq" id="WP_169262036.1">
    <property type="nucleotide sequence ID" value="NZ_WTVQ01000043.1"/>
</dbReference>
<dbReference type="InterPro" id="IPR039104">
    <property type="entry name" value="6PGL"/>
</dbReference>
<dbReference type="EMBL" id="WTVQ01000043">
    <property type="protein sequence ID" value="NMG76901.1"/>
    <property type="molecule type" value="Genomic_DNA"/>
</dbReference>
<evidence type="ECO:0000256" key="5">
    <source>
        <dbReference type="ARBA" id="ARBA00013198"/>
    </source>
</evidence>
<feature type="domain" description="Glucosamine/galactosamine-6-phosphate isomerase" evidence="8">
    <location>
        <begin position="20"/>
        <end position="230"/>
    </location>
</feature>
<dbReference type="PANTHER" id="PTHR11054">
    <property type="entry name" value="6-PHOSPHOGLUCONOLACTONASE"/>
    <property type="match status" value="1"/>
</dbReference>
<evidence type="ECO:0000256" key="4">
    <source>
        <dbReference type="ARBA" id="ARBA00010662"/>
    </source>
</evidence>
<dbReference type="Pfam" id="PF01182">
    <property type="entry name" value="Glucosamine_iso"/>
    <property type="match status" value="1"/>
</dbReference>
<name>A0ABX1QIG9_9RHOO</name>
<dbReference type="NCBIfam" id="TIGR01198">
    <property type="entry name" value="pgl"/>
    <property type="match status" value="1"/>
</dbReference>
<dbReference type="SUPFAM" id="SSF100950">
    <property type="entry name" value="NagB/RpiA/CoA transferase-like"/>
    <property type="match status" value="1"/>
</dbReference>
<dbReference type="GO" id="GO:0017057">
    <property type="term" value="F:6-phosphogluconolactonase activity"/>
    <property type="evidence" value="ECO:0007669"/>
    <property type="project" value="UniProtKB-EC"/>
</dbReference>
<reference evidence="9 10" key="1">
    <citation type="submission" date="2019-12" db="EMBL/GenBank/DDBJ databases">
        <title>Comparative genomics gives insights into the taxonomy of the Azoarcus-Aromatoleum group and reveals separate origins of nif in the plant-associated Azoarcus and non-plant-associated Aromatoleum sub-groups.</title>
        <authorList>
            <person name="Lafos M."/>
            <person name="Maluk M."/>
            <person name="Batista M."/>
            <person name="Junghare M."/>
            <person name="Carmona M."/>
            <person name="Faoro H."/>
            <person name="Cruz L.M."/>
            <person name="Battistoni F."/>
            <person name="De Souza E."/>
            <person name="Pedrosa F."/>
            <person name="Chen W.-M."/>
            <person name="Poole P.S."/>
            <person name="Dixon R.A."/>
            <person name="James E.K."/>
        </authorList>
    </citation>
    <scope>NUCLEOTIDE SEQUENCE [LARGE SCALE GENOMIC DNA]</scope>
    <source>
        <strain evidence="9 10">22Lin</strain>
    </source>
</reference>
<comment type="pathway">
    <text evidence="3 7">Carbohydrate degradation; pentose phosphate pathway; D-ribulose 5-phosphate from D-glucose 6-phosphate (oxidative stage): step 2/3.</text>
</comment>
<dbReference type="Gene3D" id="3.40.50.1360">
    <property type="match status" value="1"/>
</dbReference>
<protein>
    <recommendedName>
        <fullName evidence="6 7">6-phosphogluconolactonase</fullName>
        <shortName evidence="7">6PGL</shortName>
        <ecNumber evidence="5 7">3.1.1.31</ecNumber>
    </recommendedName>
</protein>
<dbReference type="InterPro" id="IPR005900">
    <property type="entry name" value="6-phosphogluconolactonase_DevB"/>
</dbReference>
<accession>A0ABX1QIG9</accession>
<evidence type="ECO:0000256" key="7">
    <source>
        <dbReference type="RuleBase" id="RU365095"/>
    </source>
</evidence>